<sequence>MASTVGVHPHLSPNMPFIVSCSTEKVDQATRKLIRSHVMRGKKTKKVKRLAIASSLSPASSAEPDKIQVNIHDVISMYSVLQPPVCLFLYPCFVNFPDEIEPRVLWEMQQVSSVAMRIIFPLLMDLGYHPKGQSWFFPTGNDAAAWHINAFAIQSFIDRVLHGRPQHKVNSVATRHYLKGLDILRQRLAGNDDKAKVSDATISVVLKLASAAGFDGDTATAKRHMQGLRKMTDMRGGLAAMSHNPKLLVEIWRCDLSIALLACSDPVFYCTPHEPVPDYPPEVFPDFGVGHGGGAYLQEDQRVIHFLHKSTAQVWLAMRKFCLLANLGTQTRMRLSPIAIYGTMRAVMYRLLRMKYEAGTLDESLRLGLLAFTHHVFLQWQDMKMPPHHPFSGIYRHYLQDYALKDTMPPHLSLWLLMIGEVSSFSLSGEWPLRDHLQTQIEKNGIRSWNDMVYVLKSSLWISILDDRSGNIIYDTISEKFRHPNEKV</sequence>
<dbReference type="GeneID" id="19265316"/>
<dbReference type="InParanoid" id="W3XKE6"/>
<dbReference type="RefSeq" id="XP_007827075.1">
    <property type="nucleotide sequence ID" value="XM_007828884.1"/>
</dbReference>
<dbReference type="KEGG" id="pfy:PFICI_00303"/>
<evidence type="ECO:0008006" key="3">
    <source>
        <dbReference type="Google" id="ProtNLM"/>
    </source>
</evidence>
<keyword evidence="2" id="KW-1185">Reference proteome</keyword>
<dbReference type="AlphaFoldDB" id="W3XKE6"/>
<dbReference type="PANTHER" id="PTHR37540">
    <property type="entry name" value="TRANSCRIPTION FACTOR (ACR-2), PUTATIVE-RELATED-RELATED"/>
    <property type="match status" value="1"/>
</dbReference>
<dbReference type="Proteomes" id="UP000030651">
    <property type="component" value="Unassembled WGS sequence"/>
</dbReference>
<reference evidence="2" key="1">
    <citation type="journal article" date="2015" name="BMC Genomics">
        <title>Genomic and transcriptomic analysis of the endophytic fungus Pestalotiopsis fici reveals its lifestyle and high potential for synthesis of natural products.</title>
        <authorList>
            <person name="Wang X."/>
            <person name="Zhang X."/>
            <person name="Liu L."/>
            <person name="Xiang M."/>
            <person name="Wang W."/>
            <person name="Sun X."/>
            <person name="Che Y."/>
            <person name="Guo L."/>
            <person name="Liu G."/>
            <person name="Guo L."/>
            <person name="Wang C."/>
            <person name="Yin W.B."/>
            <person name="Stadler M."/>
            <person name="Zhang X."/>
            <person name="Liu X."/>
        </authorList>
    </citation>
    <scope>NUCLEOTIDE SEQUENCE [LARGE SCALE GENOMIC DNA]</scope>
    <source>
        <strain evidence="2">W106-1 / CGMCC3.15140</strain>
    </source>
</reference>
<evidence type="ECO:0000313" key="2">
    <source>
        <dbReference type="Proteomes" id="UP000030651"/>
    </source>
</evidence>
<dbReference type="OMA" id="YLNAMVI"/>
<dbReference type="EMBL" id="KI912109">
    <property type="protein sequence ID" value="ETS86475.1"/>
    <property type="molecule type" value="Genomic_DNA"/>
</dbReference>
<dbReference type="eggNOG" id="ENOG502SSBS">
    <property type="taxonomic scope" value="Eukaryota"/>
</dbReference>
<dbReference type="OrthoDB" id="5376287at2759"/>
<accession>W3XKE6</accession>
<dbReference type="PANTHER" id="PTHR37540:SF5">
    <property type="entry name" value="TRANSCRIPTION FACTOR DOMAIN-CONTAINING PROTEIN"/>
    <property type="match status" value="1"/>
</dbReference>
<organism evidence="1 2">
    <name type="scientific">Pestalotiopsis fici (strain W106-1 / CGMCC3.15140)</name>
    <dbReference type="NCBI Taxonomy" id="1229662"/>
    <lineage>
        <taxon>Eukaryota</taxon>
        <taxon>Fungi</taxon>
        <taxon>Dikarya</taxon>
        <taxon>Ascomycota</taxon>
        <taxon>Pezizomycotina</taxon>
        <taxon>Sordariomycetes</taxon>
        <taxon>Xylariomycetidae</taxon>
        <taxon>Amphisphaeriales</taxon>
        <taxon>Sporocadaceae</taxon>
        <taxon>Pestalotiopsis</taxon>
    </lineage>
</organism>
<gene>
    <name evidence="1" type="ORF">PFICI_00303</name>
</gene>
<evidence type="ECO:0000313" key="1">
    <source>
        <dbReference type="EMBL" id="ETS86475.1"/>
    </source>
</evidence>
<protein>
    <recommendedName>
        <fullName evidence="3">Transcription factor domain-containing protein</fullName>
    </recommendedName>
</protein>
<name>W3XKE6_PESFW</name>
<dbReference type="HOGENOM" id="CLU_023254_0_2_1"/>
<proteinExistence type="predicted"/>